<name>A0AAE0TSN1_9PEZI</name>
<dbReference type="EMBL" id="JAUTXT010000045">
    <property type="protein sequence ID" value="KAK3671232.1"/>
    <property type="molecule type" value="Genomic_DNA"/>
</dbReference>
<keyword evidence="2" id="KW-1185">Reference proteome</keyword>
<gene>
    <name evidence="1" type="ORF">LTR78_008867</name>
</gene>
<sequence>MWLLNTSALELKYFFENNSPTYAVLSHRWTQEEVTFEAMGNGDWQQVCYVFLNDVMPPHVDDLLYQLADSNWFRTLQELIAPRSVEFFDCEWNAIGTKISLAESIAATTRIDVDVLTGRKHAHEVSVWERFSWVTHRSTTRLEDRTYCLLGQFAVNMPLLYGEGDRAWDRLIKQIAKLPPAMQSFSMVKECRVFFHVHFDLPPDMQISTASVRPGYAWSIKGHTALVEATYTVVLPIASRNASGDKQNIDCAFGVTKRTVGTDSSGWLQLGMDSYGHDEMWLKQVERLGCAKTGILELELDLDRPRSLTATIEEQEEMARSGARVFVLVIRLHDRGQSPGGWTLLPEPSPPCTRSGGSDRVRTPSRLGIKAWFHQDQMQKIRGRRR</sequence>
<dbReference type="AlphaFoldDB" id="A0AAE0TSN1"/>
<evidence type="ECO:0000313" key="2">
    <source>
        <dbReference type="Proteomes" id="UP001274830"/>
    </source>
</evidence>
<dbReference type="Proteomes" id="UP001274830">
    <property type="component" value="Unassembled WGS sequence"/>
</dbReference>
<dbReference type="PANTHER" id="PTHR10622:SF10">
    <property type="entry name" value="HET DOMAIN-CONTAINING PROTEIN"/>
    <property type="match status" value="1"/>
</dbReference>
<comment type="caution">
    <text evidence="1">The sequence shown here is derived from an EMBL/GenBank/DDBJ whole genome shotgun (WGS) entry which is preliminary data.</text>
</comment>
<evidence type="ECO:0000313" key="1">
    <source>
        <dbReference type="EMBL" id="KAK3671232.1"/>
    </source>
</evidence>
<organism evidence="1 2">
    <name type="scientific">Recurvomyces mirabilis</name>
    <dbReference type="NCBI Taxonomy" id="574656"/>
    <lineage>
        <taxon>Eukaryota</taxon>
        <taxon>Fungi</taxon>
        <taxon>Dikarya</taxon>
        <taxon>Ascomycota</taxon>
        <taxon>Pezizomycotina</taxon>
        <taxon>Dothideomycetes</taxon>
        <taxon>Dothideomycetidae</taxon>
        <taxon>Mycosphaerellales</taxon>
        <taxon>Teratosphaeriaceae</taxon>
        <taxon>Recurvomyces</taxon>
    </lineage>
</organism>
<dbReference type="PANTHER" id="PTHR10622">
    <property type="entry name" value="HET DOMAIN-CONTAINING PROTEIN"/>
    <property type="match status" value="1"/>
</dbReference>
<protein>
    <submittedName>
        <fullName evidence="1">Uncharacterized protein</fullName>
    </submittedName>
</protein>
<proteinExistence type="predicted"/>
<reference evidence="1" key="1">
    <citation type="submission" date="2023-07" db="EMBL/GenBank/DDBJ databases">
        <title>Black Yeasts Isolated from many extreme environments.</title>
        <authorList>
            <person name="Coleine C."/>
            <person name="Stajich J.E."/>
            <person name="Selbmann L."/>
        </authorList>
    </citation>
    <scope>NUCLEOTIDE SEQUENCE</scope>
    <source>
        <strain evidence="1">CCFEE 5485</strain>
    </source>
</reference>
<accession>A0AAE0TSN1</accession>